<keyword evidence="3 6" id="KW-0460">Magnesium</keyword>
<dbReference type="Pfam" id="PF16582">
    <property type="entry name" value="TPP_enzyme_M_2"/>
    <property type="match status" value="1"/>
</dbReference>
<evidence type="ECO:0000259" key="8">
    <source>
        <dbReference type="Pfam" id="PF16582"/>
    </source>
</evidence>
<dbReference type="GO" id="GO:0030976">
    <property type="term" value="F:thiamine pyrophosphate binding"/>
    <property type="evidence" value="ECO:0007669"/>
    <property type="project" value="UniProtKB-UniRule"/>
</dbReference>
<comment type="pathway">
    <text evidence="6">Quinol/quinone metabolism; menaquinone biosynthesis.</text>
</comment>
<dbReference type="SUPFAM" id="SSF52518">
    <property type="entry name" value="Thiamin diphosphate-binding fold (THDP-binding)"/>
    <property type="match status" value="2"/>
</dbReference>
<evidence type="ECO:0000256" key="5">
    <source>
        <dbReference type="ARBA" id="ARBA00023211"/>
    </source>
</evidence>
<dbReference type="HAMAP" id="MF_01659">
    <property type="entry name" value="MenD"/>
    <property type="match status" value="1"/>
</dbReference>
<dbReference type="NCBIfam" id="TIGR00173">
    <property type="entry name" value="menD"/>
    <property type="match status" value="1"/>
</dbReference>
<dbReference type="InterPro" id="IPR004433">
    <property type="entry name" value="MenaQ_synth_MenD"/>
</dbReference>
<keyword evidence="4 6" id="KW-0786">Thiamine pyrophosphate</keyword>
<dbReference type="InterPro" id="IPR032264">
    <property type="entry name" value="MenD_middle"/>
</dbReference>
<comment type="cofactor">
    <cofactor evidence="6">
        <name>thiamine diphosphate</name>
        <dbReference type="ChEBI" id="CHEBI:58937"/>
    </cofactor>
    <text evidence="6">Binds 1 thiamine pyrophosphate per subunit.</text>
</comment>
<evidence type="ECO:0000313" key="9">
    <source>
        <dbReference type="EMBL" id="KAB1064407.1"/>
    </source>
</evidence>
<comment type="subunit">
    <text evidence="6">Homodimer.</text>
</comment>
<dbReference type="RefSeq" id="WP_151167547.1">
    <property type="nucleotide sequence ID" value="NZ_WACR01000005.1"/>
</dbReference>
<dbReference type="Proteomes" id="UP000435357">
    <property type="component" value="Unassembled WGS sequence"/>
</dbReference>
<reference evidence="9 10" key="1">
    <citation type="submission" date="2019-09" db="EMBL/GenBank/DDBJ databases">
        <title>Genomes of Cryomorphaceae.</title>
        <authorList>
            <person name="Bowman J.P."/>
        </authorList>
    </citation>
    <scope>NUCLEOTIDE SEQUENCE [LARGE SCALE GENOMIC DNA]</scope>
    <source>
        <strain evidence="9 10">KCTC 52047</strain>
    </source>
</reference>
<feature type="domain" description="Menaquinone biosynthesis protein MenD middle" evidence="8">
    <location>
        <begin position="216"/>
        <end position="385"/>
    </location>
</feature>
<sequence length="559" mass="63227">MTSNKRTVQQLITICKEKGIRDVVISPGSRNAPLIIGFTKDPYFNCINIPDERVAAFIALGMTQESGVPTIITCTSGSAVLNYHPAISEAFYQNLPVIVVSADRPQEWIDQADGQTIRQPNALQNHTVYNTTLFERDDHEDTQWKNSYEINKALETAIFPNQGPVHINIPFSEPLYDTDEESLESKTFSTVIPGQSLNPQHIDQLQTEWDQLPNRLIVVGMQKPNPELEDVLFELTDTDQAVVMTETTSNLSGENILTCIDRVINTIDEETLHKLKPDLLITIGGPIVSKKIKKLLRSFHIQNHWHIANQGLVLDTYKALTRHIPMKAENVLSELDFGSDRKEYAQLWKKLNAEKRAAHENVTNEVEWSDMTVFRELNSFIPNDSVIHTANSSPIRYMQLFNWNNSIVQFANRGTSGIDGCTSTALGYALKTNKLVTLITGDISFFYDSNAFFHNHVPDNLRIILINNGGGNIFRIIPGPKTSGALEQHFESHHNFHAREIAKAFWMDYEFADDEKSLNTALTKAYHEDTENAMIVEISTPREQNDLILAEYFKALKQS</sequence>
<evidence type="ECO:0000256" key="2">
    <source>
        <dbReference type="ARBA" id="ARBA00022723"/>
    </source>
</evidence>
<keyword evidence="6" id="KW-0474">Menaquinone biosynthesis</keyword>
<dbReference type="PANTHER" id="PTHR42916">
    <property type="entry name" value="2-SUCCINYL-5-ENOLPYRUVYL-6-HYDROXY-3-CYCLOHEXENE-1-CARBOXYLATE SYNTHASE"/>
    <property type="match status" value="1"/>
</dbReference>
<protein>
    <recommendedName>
        <fullName evidence="6">2-succinyl-5-enolpyruvyl-6-hydroxy-3-cyclohexene-1-carboxylate synthase</fullName>
        <shortName evidence="6">SEPHCHC synthase</shortName>
        <ecNumber evidence="6">2.2.1.9</ecNumber>
    </recommendedName>
    <alternativeName>
        <fullName evidence="6">Menaquinone biosynthesis protein MenD</fullName>
    </alternativeName>
</protein>
<dbReference type="OrthoDB" id="9791859at2"/>
<dbReference type="Gene3D" id="3.40.50.1220">
    <property type="entry name" value="TPP-binding domain"/>
    <property type="match status" value="1"/>
</dbReference>
<comment type="function">
    <text evidence="6">Catalyzes the thiamine diphosphate-dependent decarboxylation of 2-oxoglutarate and the subsequent addition of the resulting succinic semialdehyde-thiamine pyrophosphate anion to isochorismate to yield 2-succinyl-5-enolpyruvyl-6-hydroxy-3-cyclohexene-1-carboxylate (SEPHCHC).</text>
</comment>
<comment type="caution">
    <text evidence="9">The sequence shown here is derived from an EMBL/GenBank/DDBJ whole genome shotgun (WGS) entry which is preliminary data.</text>
</comment>
<name>A0A6N6M842_9FLAO</name>
<feature type="domain" description="Thiamine pyrophosphate enzyme N-terminal TPP-binding" evidence="7">
    <location>
        <begin position="7"/>
        <end position="115"/>
    </location>
</feature>
<dbReference type="CDD" id="cd07037">
    <property type="entry name" value="TPP_PYR_MenD"/>
    <property type="match status" value="1"/>
</dbReference>
<dbReference type="AlphaFoldDB" id="A0A6N6M842"/>
<dbReference type="GO" id="GO:0009234">
    <property type="term" value="P:menaquinone biosynthetic process"/>
    <property type="evidence" value="ECO:0007669"/>
    <property type="project" value="UniProtKB-UniRule"/>
</dbReference>
<evidence type="ECO:0000256" key="4">
    <source>
        <dbReference type="ARBA" id="ARBA00023052"/>
    </source>
</evidence>
<dbReference type="InterPro" id="IPR012001">
    <property type="entry name" value="Thiamin_PyroP_enz_TPP-bd_dom"/>
</dbReference>
<dbReference type="Gene3D" id="3.40.50.970">
    <property type="match status" value="2"/>
</dbReference>
<comment type="catalytic activity">
    <reaction evidence="6">
        <text>isochorismate + 2-oxoglutarate + H(+) = 5-enolpyruvoyl-6-hydroxy-2-succinyl-cyclohex-3-ene-1-carboxylate + CO2</text>
        <dbReference type="Rhea" id="RHEA:25593"/>
        <dbReference type="ChEBI" id="CHEBI:15378"/>
        <dbReference type="ChEBI" id="CHEBI:16526"/>
        <dbReference type="ChEBI" id="CHEBI:16810"/>
        <dbReference type="ChEBI" id="CHEBI:29780"/>
        <dbReference type="ChEBI" id="CHEBI:58818"/>
        <dbReference type="EC" id="2.2.1.9"/>
    </reaction>
</comment>
<dbReference type="GO" id="GO:0030145">
    <property type="term" value="F:manganese ion binding"/>
    <property type="evidence" value="ECO:0007669"/>
    <property type="project" value="UniProtKB-UniRule"/>
</dbReference>
<proteinExistence type="inferred from homology"/>
<comment type="similarity">
    <text evidence="6">Belongs to the TPP enzyme family. MenD subfamily.</text>
</comment>
<evidence type="ECO:0000256" key="6">
    <source>
        <dbReference type="HAMAP-Rule" id="MF_01659"/>
    </source>
</evidence>
<dbReference type="CDD" id="cd02009">
    <property type="entry name" value="TPP_SHCHC_synthase"/>
    <property type="match status" value="1"/>
</dbReference>
<organism evidence="9 10">
    <name type="scientific">Salibacter halophilus</name>
    <dbReference type="NCBI Taxonomy" id="1803916"/>
    <lineage>
        <taxon>Bacteria</taxon>
        <taxon>Pseudomonadati</taxon>
        <taxon>Bacteroidota</taxon>
        <taxon>Flavobacteriia</taxon>
        <taxon>Flavobacteriales</taxon>
        <taxon>Salibacteraceae</taxon>
        <taxon>Salibacter</taxon>
    </lineage>
</organism>
<keyword evidence="5 6" id="KW-0464">Manganese</keyword>
<evidence type="ECO:0000313" key="10">
    <source>
        <dbReference type="Proteomes" id="UP000435357"/>
    </source>
</evidence>
<evidence type="ECO:0000259" key="7">
    <source>
        <dbReference type="Pfam" id="PF02776"/>
    </source>
</evidence>
<comment type="pathway">
    <text evidence="6">Quinol/quinone metabolism; 1,4-dihydroxy-2-naphthoate biosynthesis; 1,4-dihydroxy-2-naphthoate from chorismate: step 2/7.</text>
</comment>
<dbReference type="PIRSF" id="PIRSF004983">
    <property type="entry name" value="MenD"/>
    <property type="match status" value="1"/>
</dbReference>
<dbReference type="Pfam" id="PF02776">
    <property type="entry name" value="TPP_enzyme_N"/>
    <property type="match status" value="1"/>
</dbReference>
<dbReference type="EC" id="2.2.1.9" evidence="6"/>
<comment type="cofactor">
    <cofactor evidence="6">
        <name>Mg(2+)</name>
        <dbReference type="ChEBI" id="CHEBI:18420"/>
    </cofactor>
    <cofactor evidence="6">
        <name>Mn(2+)</name>
        <dbReference type="ChEBI" id="CHEBI:29035"/>
    </cofactor>
</comment>
<dbReference type="PANTHER" id="PTHR42916:SF1">
    <property type="entry name" value="PROTEIN PHYLLO, CHLOROPLASTIC"/>
    <property type="match status" value="1"/>
</dbReference>
<dbReference type="InterPro" id="IPR029061">
    <property type="entry name" value="THDP-binding"/>
</dbReference>
<keyword evidence="2 6" id="KW-0479">Metal-binding</keyword>
<dbReference type="UniPathway" id="UPA00079"/>
<accession>A0A6N6M842</accession>
<gene>
    <name evidence="6 9" type="primary">menD</name>
    <name evidence="9" type="ORF">F3059_06810</name>
</gene>
<dbReference type="EMBL" id="WACR01000005">
    <property type="protein sequence ID" value="KAB1064407.1"/>
    <property type="molecule type" value="Genomic_DNA"/>
</dbReference>
<evidence type="ECO:0000256" key="3">
    <source>
        <dbReference type="ARBA" id="ARBA00022842"/>
    </source>
</evidence>
<dbReference type="GO" id="GO:0070204">
    <property type="term" value="F:2-succinyl-5-enolpyruvyl-6-hydroxy-3-cyclohexene-1-carboxylic-acid synthase activity"/>
    <property type="evidence" value="ECO:0007669"/>
    <property type="project" value="UniProtKB-UniRule"/>
</dbReference>
<keyword evidence="10" id="KW-1185">Reference proteome</keyword>
<dbReference type="UniPathway" id="UPA01057">
    <property type="reaction ID" value="UER00164"/>
</dbReference>
<keyword evidence="1 6" id="KW-0808">Transferase</keyword>
<dbReference type="GO" id="GO:0000287">
    <property type="term" value="F:magnesium ion binding"/>
    <property type="evidence" value="ECO:0007669"/>
    <property type="project" value="UniProtKB-UniRule"/>
</dbReference>
<evidence type="ECO:0000256" key="1">
    <source>
        <dbReference type="ARBA" id="ARBA00022679"/>
    </source>
</evidence>